<dbReference type="PANTHER" id="PTHR10806:SF6">
    <property type="entry name" value="SIGNAL PEPTIDASE COMPLEX CATALYTIC SUBUNIT SEC11"/>
    <property type="match status" value="1"/>
</dbReference>
<comment type="caution">
    <text evidence="8">The sequence shown here is derived from an EMBL/GenBank/DDBJ whole genome shotgun (WGS) entry which is preliminary data.</text>
</comment>
<dbReference type="MEROPS" id="S26.011"/>
<dbReference type="GO" id="GO:0006465">
    <property type="term" value="P:signal peptide processing"/>
    <property type="evidence" value="ECO:0007669"/>
    <property type="project" value="UniProtKB-UniRule"/>
</dbReference>
<dbReference type="CDD" id="cd06530">
    <property type="entry name" value="S26_SPase_I"/>
    <property type="match status" value="1"/>
</dbReference>
<sequence length="148" mass="16271">MILILVLIAGVLFVPRFLGYESFAVISGSMTPEISVGSIVFAHKTPFDELQTGDVISFHLSDSNNATHRIVAIDHEKKEFTTKGDANKNNDANPVPYNKVIGKVAFTVPLLGFISVYIKTPIGIFFACGIALLMILLNFLPEIFEKKK</sequence>
<evidence type="ECO:0000256" key="2">
    <source>
        <dbReference type="ARBA" id="ARBA00022692"/>
    </source>
</evidence>
<evidence type="ECO:0000256" key="3">
    <source>
        <dbReference type="ARBA" id="ARBA00022989"/>
    </source>
</evidence>
<evidence type="ECO:0000313" key="9">
    <source>
        <dbReference type="Proteomes" id="UP000030008"/>
    </source>
</evidence>
<evidence type="ECO:0000256" key="5">
    <source>
        <dbReference type="NCBIfam" id="TIGR02228"/>
    </source>
</evidence>
<protein>
    <recommendedName>
        <fullName evidence="5">Signal peptidase I</fullName>
        <ecNumber evidence="5">3.4.21.89</ecNumber>
    </recommendedName>
</protein>
<gene>
    <name evidence="8" type="ORF">CIAN88_02550</name>
</gene>
<dbReference type="AlphaFoldDB" id="A0A099IA14"/>
<name>A0A099IA14_CLOIN</name>
<keyword evidence="2 6" id="KW-0812">Transmembrane</keyword>
<comment type="subcellular location">
    <subcellularLocation>
        <location evidence="1">Membrane</location>
    </subcellularLocation>
</comment>
<reference evidence="8 9" key="1">
    <citation type="submission" date="2014-08" db="EMBL/GenBank/DDBJ databases">
        <title>Clostridium innocuum, an unnegligible vancomycin-resistant pathogen causing extra-intestinal infections.</title>
        <authorList>
            <person name="Feng Y."/>
            <person name="Chiu C.-H."/>
        </authorList>
    </citation>
    <scope>NUCLEOTIDE SEQUENCE [LARGE SCALE GENOMIC DNA]</scope>
    <source>
        <strain evidence="8 9">AN88</strain>
    </source>
</reference>
<dbReference type="Pfam" id="PF10502">
    <property type="entry name" value="Peptidase_S26"/>
    <property type="match status" value="1"/>
</dbReference>
<dbReference type="EC" id="3.4.21.89" evidence="5"/>
<proteinExistence type="predicted"/>
<evidence type="ECO:0000256" key="1">
    <source>
        <dbReference type="ARBA" id="ARBA00004370"/>
    </source>
</evidence>
<evidence type="ECO:0000259" key="7">
    <source>
        <dbReference type="Pfam" id="PF10502"/>
    </source>
</evidence>
<dbReference type="InterPro" id="IPR001733">
    <property type="entry name" value="Peptidase_S26B"/>
</dbReference>
<dbReference type="InterPro" id="IPR036286">
    <property type="entry name" value="LexA/Signal_pep-like_sf"/>
</dbReference>
<organism evidence="8 9">
    <name type="scientific">Clostridium innocuum</name>
    <dbReference type="NCBI Taxonomy" id="1522"/>
    <lineage>
        <taxon>Bacteria</taxon>
        <taxon>Bacillati</taxon>
        <taxon>Bacillota</taxon>
        <taxon>Clostridia</taxon>
        <taxon>Eubacteriales</taxon>
        <taxon>Clostridiaceae</taxon>
        <taxon>Clostridium</taxon>
    </lineage>
</organism>
<dbReference type="EMBL" id="JQIF01000014">
    <property type="protein sequence ID" value="KGJ54525.1"/>
    <property type="molecule type" value="Genomic_DNA"/>
</dbReference>
<feature type="transmembrane region" description="Helical" evidence="6">
    <location>
        <begin position="122"/>
        <end position="140"/>
    </location>
</feature>
<dbReference type="GO" id="GO:0009003">
    <property type="term" value="F:signal peptidase activity"/>
    <property type="evidence" value="ECO:0007669"/>
    <property type="project" value="UniProtKB-EC"/>
</dbReference>
<evidence type="ECO:0000313" key="8">
    <source>
        <dbReference type="EMBL" id="KGJ54525.1"/>
    </source>
</evidence>
<dbReference type="GO" id="GO:0016020">
    <property type="term" value="C:membrane"/>
    <property type="evidence" value="ECO:0007669"/>
    <property type="project" value="UniProtKB-SubCell"/>
</dbReference>
<dbReference type="Gene3D" id="2.10.109.10">
    <property type="entry name" value="Umud Fragment, subunit A"/>
    <property type="match status" value="1"/>
</dbReference>
<dbReference type="InterPro" id="IPR019533">
    <property type="entry name" value="Peptidase_S26"/>
</dbReference>
<keyword evidence="3 6" id="KW-1133">Transmembrane helix</keyword>
<dbReference type="SUPFAM" id="SSF51306">
    <property type="entry name" value="LexA/Signal peptidase"/>
    <property type="match status" value="1"/>
</dbReference>
<dbReference type="Proteomes" id="UP000030008">
    <property type="component" value="Unassembled WGS sequence"/>
</dbReference>
<keyword evidence="4 6" id="KW-0472">Membrane</keyword>
<dbReference type="NCBIfam" id="TIGR02228">
    <property type="entry name" value="sigpep_I_arch"/>
    <property type="match status" value="1"/>
</dbReference>
<dbReference type="PANTHER" id="PTHR10806">
    <property type="entry name" value="SIGNAL PEPTIDASE COMPLEX CATALYTIC SUBUNIT SEC11"/>
    <property type="match status" value="1"/>
</dbReference>
<dbReference type="GO" id="GO:0004252">
    <property type="term" value="F:serine-type endopeptidase activity"/>
    <property type="evidence" value="ECO:0007669"/>
    <property type="project" value="UniProtKB-UniRule"/>
</dbReference>
<feature type="domain" description="Peptidase S26" evidence="7">
    <location>
        <begin position="2"/>
        <end position="73"/>
    </location>
</feature>
<evidence type="ECO:0000256" key="6">
    <source>
        <dbReference type="SAM" id="Phobius"/>
    </source>
</evidence>
<evidence type="ECO:0000256" key="4">
    <source>
        <dbReference type="ARBA" id="ARBA00023136"/>
    </source>
</evidence>
<accession>A0A099IA14</accession>